<feature type="domain" description="C2H2-type" evidence="2">
    <location>
        <begin position="543"/>
        <end position="567"/>
    </location>
</feature>
<dbReference type="EMBL" id="HG529513">
    <property type="protein sequence ID" value="CDI51636.1"/>
    <property type="molecule type" value="Genomic_DNA"/>
</dbReference>
<accession>A0A077QY55</accession>
<feature type="compositionally biased region" description="Basic and acidic residues" evidence="1">
    <location>
        <begin position="563"/>
        <end position="580"/>
    </location>
</feature>
<dbReference type="PANTHER" id="PTHR36167:SF3">
    <property type="entry name" value="C2H2 FINGER DOMAIN TRANSCRIPTION FACTOR (EUROFUNG)-RELATED"/>
    <property type="match status" value="1"/>
</dbReference>
<feature type="region of interest" description="Disordered" evidence="1">
    <location>
        <begin position="561"/>
        <end position="589"/>
    </location>
</feature>
<dbReference type="InterPro" id="IPR039327">
    <property type="entry name" value="CON7-like"/>
</dbReference>
<dbReference type="InterPro" id="IPR013087">
    <property type="entry name" value="Znf_C2H2_type"/>
</dbReference>
<dbReference type="GO" id="GO:0006355">
    <property type="term" value="P:regulation of DNA-templated transcription"/>
    <property type="evidence" value="ECO:0007669"/>
    <property type="project" value="InterPro"/>
</dbReference>
<proteinExistence type="predicted"/>
<evidence type="ECO:0000256" key="1">
    <source>
        <dbReference type="SAM" id="MobiDB-lite"/>
    </source>
</evidence>
<sequence length="603" mass="65515">MVRSDDTGRKRTQQWYRQQTCYRLGSLFRSSPTAHTSSTQPMDRNSCLYSSSGSVGGPVAEVPARSSSAPPNQSGGLITIEEAANITAVDVPSEYNVTYTQTSDWVESHFTHQGISLLPASEDSSLYQNFYVHNGQQSHVGSEASQYEMVHPFSNGGMPSLTIPYEMTLQSGWGPTSDPRFRTIGIPDLMHRYPWPAYSLSADEGQIGPARSAIAVSSVPAHVPSDHRNSETCVAHGSTRYDGQDPEHQSIAARVGALNLSPSPHIVPFAGHGGLGSFDDDASNKTAQGQERMQPHTTFEHGIDDMLRLPYLDEALRNGMGGGSAPPLETTLERNSIWSLRQHHTGPSFGSVRNESLDAVYQIHDSSTASCGPSSLASSRSLPELTWTSTDPWLSHSNAGGVQGDHEGGSPITREAQQCYDAFRESNHSGTSRDANADQHDGQKAVSRAIRDLSSEQRALGLGGNNVAESVGENRMEEGSIGSKRRIWYRAPNGQFASATQALNEQLDVSGSGNGWGSTRSNDVIRRIRRRRKSEEVERKYRCDFDGCDKAYGTLNHLNTHRATNEHGPRLNADTGEHMKNGSPGKAPDKVLLMESSASLLIP</sequence>
<feature type="compositionally biased region" description="Basic and acidic residues" evidence="1">
    <location>
        <begin position="435"/>
        <end position="445"/>
    </location>
</feature>
<dbReference type="AlphaFoldDB" id="A0A077QY55"/>
<feature type="region of interest" description="Disordered" evidence="1">
    <location>
        <begin position="425"/>
        <end position="445"/>
    </location>
</feature>
<name>A0A077QY55_9BASI</name>
<evidence type="ECO:0000259" key="2">
    <source>
        <dbReference type="PROSITE" id="PS00028"/>
    </source>
</evidence>
<protein>
    <submittedName>
        <fullName evidence="3">Potential zinc finger protein</fullName>
    </submittedName>
</protein>
<organism evidence="3">
    <name type="scientific">Melanopsichium pennsylvanicum 4</name>
    <dbReference type="NCBI Taxonomy" id="1398559"/>
    <lineage>
        <taxon>Eukaryota</taxon>
        <taxon>Fungi</taxon>
        <taxon>Dikarya</taxon>
        <taxon>Basidiomycota</taxon>
        <taxon>Ustilaginomycotina</taxon>
        <taxon>Ustilaginomycetes</taxon>
        <taxon>Ustilaginales</taxon>
        <taxon>Ustilaginaceae</taxon>
        <taxon>Melanopsichium</taxon>
    </lineage>
</organism>
<dbReference type="Gene3D" id="3.30.160.60">
    <property type="entry name" value="Classic Zinc Finger"/>
    <property type="match status" value="1"/>
</dbReference>
<dbReference type="PANTHER" id="PTHR36167">
    <property type="entry name" value="C2H2 FINGER DOMAIN TRANSCRIPTION FACTOR (EUROFUNG)-RELATED"/>
    <property type="match status" value="1"/>
</dbReference>
<feature type="region of interest" description="Disordered" evidence="1">
    <location>
        <begin position="220"/>
        <end position="245"/>
    </location>
</feature>
<evidence type="ECO:0000313" key="3">
    <source>
        <dbReference type="EMBL" id="CDI51636.1"/>
    </source>
</evidence>
<reference evidence="3" key="1">
    <citation type="journal article" date="2014" name="Genome Biol. Evol.">
        <title>Gene Loss Rather Than Gene Gain Is Associated with a Host Jump from Monocots to Dicots in the Smut Fungus Melanopsichium pennsylvanicum.</title>
        <authorList>
            <person name="Sharma R."/>
            <person name="Mishra B."/>
            <person name="Runge F."/>
            <person name="Thines M."/>
        </authorList>
    </citation>
    <scope>NUCLEOTIDE SEQUENCE</scope>
    <source>
        <strain evidence="3">4</strain>
    </source>
</reference>
<dbReference type="PROSITE" id="PS00028">
    <property type="entry name" value="ZINC_FINGER_C2H2_1"/>
    <property type="match status" value="1"/>
</dbReference>